<organism evidence="4 5">
    <name type="scientific">Aminobacterium colombiense (strain DSM 12261 / ALA-1)</name>
    <dbReference type="NCBI Taxonomy" id="572547"/>
    <lineage>
        <taxon>Bacteria</taxon>
        <taxon>Thermotogati</taxon>
        <taxon>Synergistota</taxon>
        <taxon>Synergistia</taxon>
        <taxon>Synergistales</taxon>
        <taxon>Aminobacteriaceae</taxon>
        <taxon>Aminobacterium</taxon>
    </lineage>
</organism>
<name>D5ECR1_AMICL</name>
<dbReference type="NCBIfam" id="NF009555">
    <property type="entry name" value="PRK13004.1"/>
    <property type="match status" value="1"/>
</dbReference>
<dbReference type="InterPro" id="IPR036264">
    <property type="entry name" value="Bact_exopeptidase_dim_dom"/>
</dbReference>
<evidence type="ECO:0000256" key="2">
    <source>
        <dbReference type="ARBA" id="ARBA00022801"/>
    </source>
</evidence>
<dbReference type="InterPro" id="IPR002933">
    <property type="entry name" value="Peptidase_M20"/>
</dbReference>
<dbReference type="PANTHER" id="PTHR43808">
    <property type="entry name" value="ACETYLORNITHINE DEACETYLASE"/>
    <property type="match status" value="1"/>
</dbReference>
<accession>D5ECR1</accession>
<dbReference type="Pfam" id="PF01546">
    <property type="entry name" value="Peptidase_M20"/>
    <property type="match status" value="1"/>
</dbReference>
<dbReference type="AlphaFoldDB" id="D5ECR1"/>
<dbReference type="InterPro" id="IPR050072">
    <property type="entry name" value="Peptidase_M20A"/>
</dbReference>
<sequence length="397" mass="43823">MVLNGKRQSDLVRICQELIRRPSPSGKEREVATFIADTMRSIGYDEVSIDLYGNVIGRQFFATPGKRLLLESQMDHIDPGTLTDWSYYPYGAFIKDGCIYGRGASDQKGCLAAMILAGAELKNNFYNKLKGELVVAGTVFQERFEGVASRTVASAFPPDFVVLGEATELKIKRGQRGRAEIVIETQGRMTHSSNPEFGSNAADAMISILSSIHQSYSPSFKPFFGENILVLTTLRTYPDLGTGLVPEICRAIFDLRVFPDDTPESVVRKFKGLIERAKDSLRGIKVKIFISETEDRTYTGASIRGTHFARAWALPEESDYLKRALRAVETLGMEGGVSDSPGFGTNGCYYAGELGIPTIVFGPSGRRLVHSIDEYIEINDLFLAFQGYEGIAKEVLT</sequence>
<keyword evidence="5" id="KW-1185">Reference proteome</keyword>
<dbReference type="GO" id="GO:0046872">
    <property type="term" value="F:metal ion binding"/>
    <property type="evidence" value="ECO:0007669"/>
    <property type="project" value="UniProtKB-KW"/>
</dbReference>
<gene>
    <name evidence="4" type="ordered locus">Amico_0196</name>
</gene>
<dbReference type="InterPro" id="IPR011650">
    <property type="entry name" value="Peptidase_M20_dimer"/>
</dbReference>
<protein>
    <submittedName>
        <fullName evidence="4">Peptidase dimerization domain protein</fullName>
    </submittedName>
</protein>
<dbReference type="OrthoDB" id="9792335at2"/>
<dbReference type="Gene3D" id="3.30.70.360">
    <property type="match status" value="1"/>
</dbReference>
<evidence type="ECO:0000313" key="4">
    <source>
        <dbReference type="EMBL" id="ADE56343.1"/>
    </source>
</evidence>
<dbReference type="eggNOG" id="COG0624">
    <property type="taxonomic scope" value="Bacteria"/>
</dbReference>
<dbReference type="RefSeq" id="WP_013047609.1">
    <property type="nucleotide sequence ID" value="NC_014011.1"/>
</dbReference>
<keyword evidence="1" id="KW-0479">Metal-binding</keyword>
<evidence type="ECO:0000313" key="5">
    <source>
        <dbReference type="Proteomes" id="UP000002366"/>
    </source>
</evidence>
<reference evidence="4 5" key="1">
    <citation type="journal article" date="2010" name="Stand. Genomic Sci.">
        <title>Complete genome sequence of Aminobacterium colombiense type strain (ALA-1).</title>
        <authorList>
            <person name="Chertkov O."/>
            <person name="Sikorski J."/>
            <person name="Brambilla E."/>
            <person name="Lapidus A."/>
            <person name="Copeland A."/>
            <person name="Glavina Del Rio T."/>
            <person name="Nolan M."/>
            <person name="Lucas S."/>
            <person name="Tice H."/>
            <person name="Cheng J.F."/>
            <person name="Han C."/>
            <person name="Detter J.C."/>
            <person name="Bruce D."/>
            <person name="Tapia R."/>
            <person name="Goodwin L."/>
            <person name="Pitluck S."/>
            <person name="Liolios K."/>
            <person name="Ivanova N."/>
            <person name="Mavromatis K."/>
            <person name="Ovchinnikova G."/>
            <person name="Pati A."/>
            <person name="Chen A."/>
            <person name="Palaniappan K."/>
            <person name="Land M."/>
            <person name="Hauser L."/>
            <person name="Chang Y.J."/>
            <person name="Jeffries C.D."/>
            <person name="Spring S."/>
            <person name="Rohde M."/>
            <person name="Goker M."/>
            <person name="Bristow J."/>
            <person name="Eisen J.A."/>
            <person name="Markowitz V."/>
            <person name="Hugenholtz P."/>
            <person name="Kyrpides N.C."/>
            <person name="Klenk H.P."/>
        </authorList>
    </citation>
    <scope>NUCLEOTIDE SEQUENCE [LARGE SCALE GENOMIC DNA]</scope>
    <source>
        <strain evidence="5">DSM 12261 / ALA-1</strain>
    </source>
</reference>
<dbReference type="KEGG" id="aco:Amico_0196"/>
<dbReference type="Gene3D" id="3.40.630.10">
    <property type="entry name" value="Zn peptidases"/>
    <property type="match status" value="1"/>
</dbReference>
<dbReference type="Pfam" id="PF07687">
    <property type="entry name" value="M20_dimer"/>
    <property type="match status" value="1"/>
</dbReference>
<dbReference type="SUPFAM" id="SSF55031">
    <property type="entry name" value="Bacterial exopeptidase dimerisation domain"/>
    <property type="match status" value="1"/>
</dbReference>
<dbReference type="EMBL" id="CP001997">
    <property type="protein sequence ID" value="ADE56343.1"/>
    <property type="molecule type" value="Genomic_DNA"/>
</dbReference>
<evidence type="ECO:0000256" key="1">
    <source>
        <dbReference type="ARBA" id="ARBA00022723"/>
    </source>
</evidence>
<feature type="domain" description="Peptidase M20 dimerisation" evidence="3">
    <location>
        <begin position="174"/>
        <end position="277"/>
    </location>
</feature>
<dbReference type="Proteomes" id="UP000002366">
    <property type="component" value="Chromosome"/>
</dbReference>
<keyword evidence="2" id="KW-0378">Hydrolase</keyword>
<evidence type="ECO:0000259" key="3">
    <source>
        <dbReference type="Pfam" id="PF07687"/>
    </source>
</evidence>
<dbReference type="HOGENOM" id="CLU_021802_2_1_0"/>
<dbReference type="SUPFAM" id="SSF53187">
    <property type="entry name" value="Zn-dependent exopeptidases"/>
    <property type="match status" value="1"/>
</dbReference>
<proteinExistence type="predicted"/>
<dbReference type="STRING" id="572547.Amico_0196"/>
<dbReference type="GO" id="GO:0016787">
    <property type="term" value="F:hydrolase activity"/>
    <property type="evidence" value="ECO:0007669"/>
    <property type="project" value="UniProtKB-KW"/>
</dbReference>